<organism evidence="1 2">
    <name type="scientific">Acer saccharum</name>
    <name type="common">Sugar maple</name>
    <dbReference type="NCBI Taxonomy" id="4024"/>
    <lineage>
        <taxon>Eukaryota</taxon>
        <taxon>Viridiplantae</taxon>
        <taxon>Streptophyta</taxon>
        <taxon>Embryophyta</taxon>
        <taxon>Tracheophyta</taxon>
        <taxon>Spermatophyta</taxon>
        <taxon>Magnoliopsida</taxon>
        <taxon>eudicotyledons</taxon>
        <taxon>Gunneridae</taxon>
        <taxon>Pentapetalae</taxon>
        <taxon>rosids</taxon>
        <taxon>malvids</taxon>
        <taxon>Sapindales</taxon>
        <taxon>Sapindaceae</taxon>
        <taxon>Hippocastanoideae</taxon>
        <taxon>Acereae</taxon>
        <taxon>Acer</taxon>
    </lineage>
</organism>
<keyword evidence="2" id="KW-1185">Reference proteome</keyword>
<dbReference type="AlphaFoldDB" id="A0AA39T0C3"/>
<sequence length="87" mass="9301">MAENELAFDGRFARGDVEKPKVCSLLPREASPPPYVIVSSSGPIMESLSSLLPREVSPSPYVVVSSSGPIMESLPLGDPSKSMERPL</sequence>
<accession>A0AA39T0C3</accession>
<name>A0AA39T0C3_ACESA</name>
<gene>
    <name evidence="1" type="ORF">LWI29_017883</name>
</gene>
<reference evidence="1" key="2">
    <citation type="submission" date="2023-06" db="EMBL/GenBank/DDBJ databases">
        <authorList>
            <person name="Swenson N.G."/>
            <person name="Wegrzyn J.L."/>
            <person name="Mcevoy S.L."/>
        </authorList>
    </citation>
    <scope>NUCLEOTIDE SEQUENCE</scope>
    <source>
        <strain evidence="1">NS2018</strain>
        <tissue evidence="1">Leaf</tissue>
    </source>
</reference>
<comment type="caution">
    <text evidence="1">The sequence shown here is derived from an EMBL/GenBank/DDBJ whole genome shotgun (WGS) entry which is preliminary data.</text>
</comment>
<protein>
    <submittedName>
        <fullName evidence="1">Uncharacterized protein</fullName>
    </submittedName>
</protein>
<dbReference type="Proteomes" id="UP001168877">
    <property type="component" value="Unassembled WGS sequence"/>
</dbReference>
<dbReference type="EMBL" id="JAUESC010000003">
    <property type="protein sequence ID" value="KAK0600728.1"/>
    <property type="molecule type" value="Genomic_DNA"/>
</dbReference>
<evidence type="ECO:0000313" key="2">
    <source>
        <dbReference type="Proteomes" id="UP001168877"/>
    </source>
</evidence>
<reference evidence="1" key="1">
    <citation type="journal article" date="2022" name="Plant J.">
        <title>Strategies of tolerance reflected in two North American maple genomes.</title>
        <authorList>
            <person name="McEvoy S.L."/>
            <person name="Sezen U.U."/>
            <person name="Trouern-Trend A."/>
            <person name="McMahon S.M."/>
            <person name="Schaberg P.G."/>
            <person name="Yang J."/>
            <person name="Wegrzyn J.L."/>
            <person name="Swenson N.G."/>
        </authorList>
    </citation>
    <scope>NUCLEOTIDE SEQUENCE</scope>
    <source>
        <strain evidence="1">NS2018</strain>
    </source>
</reference>
<evidence type="ECO:0000313" key="1">
    <source>
        <dbReference type="EMBL" id="KAK0600728.1"/>
    </source>
</evidence>
<proteinExistence type="predicted"/>